<proteinExistence type="predicted"/>
<keyword evidence="1" id="KW-0472">Membrane</keyword>
<keyword evidence="1" id="KW-0812">Transmembrane</keyword>
<protein>
    <submittedName>
        <fullName evidence="2">Uncharacterized protein</fullName>
    </submittedName>
</protein>
<evidence type="ECO:0000256" key="1">
    <source>
        <dbReference type="SAM" id="Phobius"/>
    </source>
</evidence>
<dbReference type="AlphaFoldDB" id="I0ALS5"/>
<evidence type="ECO:0000313" key="3">
    <source>
        <dbReference type="Proteomes" id="UP000007394"/>
    </source>
</evidence>
<evidence type="ECO:0000313" key="2">
    <source>
        <dbReference type="EMBL" id="AFH49932.1"/>
    </source>
</evidence>
<feature type="transmembrane region" description="Helical" evidence="1">
    <location>
        <begin position="15"/>
        <end position="33"/>
    </location>
</feature>
<accession>I0ALS5</accession>
<dbReference type="KEGG" id="ial:IALB_2229"/>
<dbReference type="EMBL" id="CP003418">
    <property type="protein sequence ID" value="AFH49932.1"/>
    <property type="molecule type" value="Genomic_DNA"/>
</dbReference>
<gene>
    <name evidence="2" type="ordered locus">IALB_2229</name>
</gene>
<keyword evidence="3" id="KW-1185">Reference proteome</keyword>
<name>I0ALS5_IGNAJ</name>
<keyword evidence="1" id="KW-1133">Transmembrane helix</keyword>
<dbReference type="Proteomes" id="UP000007394">
    <property type="component" value="Chromosome"/>
</dbReference>
<dbReference type="HOGENOM" id="CLU_3252683_0_0_10"/>
<reference evidence="2 3" key="1">
    <citation type="journal article" date="2012" name="Front. Microbiol.">
        <title>Complete genome of Ignavibacterium album, a metabolically versatile, flagellated, facultative anaerobe from the phylum Chlorobi.</title>
        <authorList>
            <person name="Liu Z."/>
            <person name="Frigaard N.-U."/>
            <person name="Vogl K."/>
            <person name="Iino T."/>
            <person name="Ohkuma M."/>
            <person name="Overmann J."/>
            <person name="Bryant D.A."/>
        </authorList>
    </citation>
    <scope>NUCLEOTIDE SEQUENCE [LARGE SCALE GENOMIC DNA]</scope>
    <source>
        <strain evidence="3">DSM 19864 / JCM 16511 / NBRC 101810 / Mat9-16</strain>
    </source>
</reference>
<dbReference type="STRING" id="945713.IALB_2229"/>
<organism evidence="2 3">
    <name type="scientific">Ignavibacterium album (strain DSM 19864 / JCM 16511 / NBRC 101810 / Mat9-16)</name>
    <dbReference type="NCBI Taxonomy" id="945713"/>
    <lineage>
        <taxon>Bacteria</taxon>
        <taxon>Pseudomonadati</taxon>
        <taxon>Ignavibacteriota</taxon>
        <taxon>Ignavibacteria</taxon>
        <taxon>Ignavibacteriales</taxon>
        <taxon>Ignavibacteriaceae</taxon>
        <taxon>Ignavibacterium</taxon>
    </lineage>
</organism>
<sequence>MNAIIPLLKPRYEKLFINNLLIVVKINIHFLVFKKYIRTRIE</sequence>